<evidence type="ECO:0000313" key="3">
    <source>
        <dbReference type="Proteomes" id="UP000029614"/>
    </source>
</evidence>
<evidence type="ECO:0000313" key="2">
    <source>
        <dbReference type="EMBL" id="KGF52408.1"/>
    </source>
</evidence>
<sequence>MNTKAYLISFIASVILAIFSFFAFRVASKNLRSERIRSSIEYDADVSLHQATEYDTINYILDMNELNHKETLYNICNWAISGIFTLIAVGSLGIYIYKHKKENNRE</sequence>
<proteinExistence type="predicted"/>
<keyword evidence="1" id="KW-1133">Transmembrane helix</keyword>
<feature type="transmembrane region" description="Helical" evidence="1">
    <location>
        <begin position="75"/>
        <end position="97"/>
    </location>
</feature>
<dbReference type="EMBL" id="JRNU01000012">
    <property type="protein sequence ID" value="KGF52408.1"/>
    <property type="molecule type" value="Genomic_DNA"/>
</dbReference>
<keyword evidence="3" id="KW-1185">Reference proteome</keyword>
<protein>
    <submittedName>
        <fullName evidence="2">Uncharacterized protein</fullName>
    </submittedName>
</protein>
<feature type="transmembrane region" description="Helical" evidence="1">
    <location>
        <begin position="6"/>
        <end position="27"/>
    </location>
</feature>
<accession>A0A096AZC9</accession>
<dbReference type="RefSeq" id="WP_036854805.1">
    <property type="nucleotide sequence ID" value="NZ_JRNU01000012.1"/>
</dbReference>
<keyword evidence="1" id="KW-0472">Membrane</keyword>
<reference evidence="2 3" key="1">
    <citation type="submission" date="2014-07" db="EMBL/GenBank/DDBJ databases">
        <authorList>
            <person name="McCorrison J."/>
            <person name="Sanka R."/>
            <person name="Torralba M."/>
            <person name="Gillis M."/>
            <person name="Haft D.H."/>
            <person name="Methe B."/>
            <person name="Sutton G."/>
            <person name="Nelson K.E."/>
        </authorList>
    </citation>
    <scope>NUCLEOTIDE SEQUENCE [LARGE SCALE GENOMIC DNA]</scope>
    <source>
        <strain evidence="2 3">DNF00058</strain>
    </source>
</reference>
<name>A0A096AZC9_9BACT</name>
<dbReference type="Proteomes" id="UP000029614">
    <property type="component" value="Unassembled WGS sequence"/>
</dbReference>
<organism evidence="2 3">
    <name type="scientific">Prevotella amnii DNF00058</name>
    <dbReference type="NCBI Taxonomy" id="1401066"/>
    <lineage>
        <taxon>Bacteria</taxon>
        <taxon>Pseudomonadati</taxon>
        <taxon>Bacteroidota</taxon>
        <taxon>Bacteroidia</taxon>
        <taxon>Bacteroidales</taxon>
        <taxon>Prevotellaceae</taxon>
        <taxon>Prevotella</taxon>
    </lineage>
</organism>
<dbReference type="AlphaFoldDB" id="A0A096AZC9"/>
<gene>
    <name evidence="2" type="ORF">HMPREF9302_03795</name>
</gene>
<evidence type="ECO:0000256" key="1">
    <source>
        <dbReference type="SAM" id="Phobius"/>
    </source>
</evidence>
<comment type="caution">
    <text evidence="2">The sequence shown here is derived from an EMBL/GenBank/DDBJ whole genome shotgun (WGS) entry which is preliminary data.</text>
</comment>
<keyword evidence="1" id="KW-0812">Transmembrane</keyword>